<name>A0A7R8X230_9CRUS</name>
<evidence type="ECO:0000256" key="2">
    <source>
        <dbReference type="SAM" id="Phobius"/>
    </source>
</evidence>
<dbReference type="EMBL" id="CAJPEV010000285">
    <property type="protein sequence ID" value="CAG0883427.1"/>
    <property type="molecule type" value="Genomic_DNA"/>
</dbReference>
<reference evidence="3" key="1">
    <citation type="submission" date="2020-11" db="EMBL/GenBank/DDBJ databases">
        <authorList>
            <person name="Tran Van P."/>
        </authorList>
    </citation>
    <scope>NUCLEOTIDE SEQUENCE</scope>
</reference>
<proteinExistence type="predicted"/>
<feature type="region of interest" description="Disordered" evidence="1">
    <location>
        <begin position="185"/>
        <end position="213"/>
    </location>
</feature>
<feature type="transmembrane region" description="Helical" evidence="2">
    <location>
        <begin position="349"/>
        <end position="373"/>
    </location>
</feature>
<feature type="transmembrane region" description="Helical" evidence="2">
    <location>
        <begin position="449"/>
        <end position="466"/>
    </location>
</feature>
<sequence>MFTRAALHDDKAIDLLRDAGANKSLVRTHTPPQIPIREPGDRRKAGRKWLGPPISSRPSKQVPQRGFCVFPDRMEEEGEWKVASDCFRSWNLMIGANHAKFLGFVTSAGTRIGSRMHPVDRRRTSVDRENVSESRRTDQDSIRRDAHRPLGPISRIPGIPSLRKVTNDRDASSSDPFAFIISQFGARPGRSPTGSVERAPSGEEMRGPSLRPLLEAPPESILHLFHFDLLSSRLRGLSQSSSPQELTRYTAKNNDTSRQRRKKLNGFLYTAIDGYSLIWLCKLSLQRDRDPSLPTELRLIGWNGTMKGLTGLVCVLSAVTAMGSNEQGAGGDLEGNRARVWMEEAEEGIALHLLAASSVLSIFICVLMFVGHVITIRYENQESTLLAVAFLTSHVLGDITTILAIKVPWVETSCFVLATIHHCIHLATLGWLFLITLTTCGPWRTKGDHFIMLFLSALWILFCGVMDPNVYRTSPPCSVSFYRGMLLGYVGPTCLILMINTGLVLARMRRFLKAVPIEDEEDDQKPGCGEVGGAAALPSFYVVFWFFEILTMENNYIGLALASMATQQITNLTFLRYHGPCWIDAWTLLTRPVMYKKWHDNPGACQYDKETYSVSVPLVQEEQADIEISLVSRAEDYTALPSHSTHLQSQILNSL</sequence>
<dbReference type="EMBL" id="LR899802">
    <property type="protein sequence ID" value="CAD7242550.1"/>
    <property type="molecule type" value="Genomic_DNA"/>
</dbReference>
<keyword evidence="2" id="KW-1133">Transmembrane helix</keyword>
<feature type="compositionally biased region" description="Basic and acidic residues" evidence="1">
    <location>
        <begin position="117"/>
        <end position="148"/>
    </location>
</feature>
<evidence type="ECO:0000313" key="3">
    <source>
        <dbReference type="EMBL" id="CAD7242550.1"/>
    </source>
</evidence>
<feature type="region of interest" description="Disordered" evidence="1">
    <location>
        <begin position="115"/>
        <end position="171"/>
    </location>
</feature>
<feature type="transmembrane region" description="Helical" evidence="2">
    <location>
        <begin position="415"/>
        <end position="437"/>
    </location>
</feature>
<keyword evidence="4" id="KW-1185">Reference proteome</keyword>
<keyword evidence="2" id="KW-0472">Membrane</keyword>
<evidence type="ECO:0000313" key="4">
    <source>
        <dbReference type="Proteomes" id="UP000677054"/>
    </source>
</evidence>
<dbReference type="AlphaFoldDB" id="A0A7R8X230"/>
<feature type="transmembrane region" description="Helical" evidence="2">
    <location>
        <begin position="486"/>
        <end position="506"/>
    </location>
</feature>
<dbReference type="Gene3D" id="1.20.1070.10">
    <property type="entry name" value="Rhodopsin 7-helix transmembrane proteins"/>
    <property type="match status" value="1"/>
</dbReference>
<protein>
    <submittedName>
        <fullName evidence="3">Uncharacterized protein</fullName>
    </submittedName>
</protein>
<dbReference type="Proteomes" id="UP000677054">
    <property type="component" value="Unassembled WGS sequence"/>
</dbReference>
<evidence type="ECO:0000256" key="1">
    <source>
        <dbReference type="SAM" id="MobiDB-lite"/>
    </source>
</evidence>
<gene>
    <name evidence="3" type="ORF">DSTB1V02_LOCUS2512</name>
</gene>
<accession>A0A7R8X230</accession>
<feature type="transmembrane region" description="Helical" evidence="2">
    <location>
        <begin position="385"/>
        <end position="409"/>
    </location>
</feature>
<organism evidence="3">
    <name type="scientific">Darwinula stevensoni</name>
    <dbReference type="NCBI Taxonomy" id="69355"/>
    <lineage>
        <taxon>Eukaryota</taxon>
        <taxon>Metazoa</taxon>
        <taxon>Ecdysozoa</taxon>
        <taxon>Arthropoda</taxon>
        <taxon>Crustacea</taxon>
        <taxon>Oligostraca</taxon>
        <taxon>Ostracoda</taxon>
        <taxon>Podocopa</taxon>
        <taxon>Podocopida</taxon>
        <taxon>Darwinulocopina</taxon>
        <taxon>Darwinuloidea</taxon>
        <taxon>Darwinulidae</taxon>
        <taxon>Darwinula</taxon>
    </lineage>
</organism>
<keyword evidence="2" id="KW-0812">Transmembrane</keyword>